<dbReference type="EMBL" id="SGJD01000840">
    <property type="protein sequence ID" value="KAB0403270.1"/>
    <property type="molecule type" value="Genomic_DNA"/>
</dbReference>
<feature type="region of interest" description="Disordered" evidence="1">
    <location>
        <begin position="1"/>
        <end position="21"/>
    </location>
</feature>
<proteinExistence type="predicted"/>
<accession>A0A6A1Q6G6</accession>
<dbReference type="Pfam" id="PF25914">
    <property type="entry name" value="RNF6_N"/>
    <property type="match status" value="1"/>
</dbReference>
<reference evidence="3 4" key="1">
    <citation type="journal article" date="2019" name="PLoS ONE">
        <title>Genomic analyses reveal an absence of contemporary introgressive admixture between fin whales and blue whales, despite known hybrids.</title>
        <authorList>
            <person name="Westbury M.V."/>
            <person name="Petersen B."/>
            <person name="Lorenzen E.D."/>
        </authorList>
    </citation>
    <scope>NUCLEOTIDE SEQUENCE [LARGE SCALE GENOMIC DNA]</scope>
    <source>
        <strain evidence="3">FinWhale-01</strain>
    </source>
</reference>
<organism evidence="3 4">
    <name type="scientific">Balaenoptera physalus</name>
    <name type="common">Fin whale</name>
    <name type="synonym">Balaena physalus</name>
    <dbReference type="NCBI Taxonomy" id="9770"/>
    <lineage>
        <taxon>Eukaryota</taxon>
        <taxon>Metazoa</taxon>
        <taxon>Chordata</taxon>
        <taxon>Craniata</taxon>
        <taxon>Vertebrata</taxon>
        <taxon>Euteleostomi</taxon>
        <taxon>Mammalia</taxon>
        <taxon>Eutheria</taxon>
        <taxon>Laurasiatheria</taxon>
        <taxon>Artiodactyla</taxon>
        <taxon>Whippomorpha</taxon>
        <taxon>Cetacea</taxon>
        <taxon>Mysticeti</taxon>
        <taxon>Balaenopteridae</taxon>
        <taxon>Balaenoptera</taxon>
    </lineage>
</organism>
<evidence type="ECO:0000256" key="1">
    <source>
        <dbReference type="SAM" id="MobiDB-lite"/>
    </source>
</evidence>
<protein>
    <recommendedName>
        <fullName evidence="2">E3 ubiquitin-protein ligase RNF6/12 N-terminal domain-containing protein</fullName>
    </recommendedName>
</protein>
<dbReference type="AlphaFoldDB" id="A0A6A1Q6G6"/>
<evidence type="ECO:0000259" key="2">
    <source>
        <dbReference type="Pfam" id="PF25914"/>
    </source>
</evidence>
<name>A0A6A1Q6G6_BALPH</name>
<dbReference type="OrthoDB" id="9633111at2759"/>
<gene>
    <name evidence="3" type="ORF">E2I00_011066</name>
</gene>
<dbReference type="InterPro" id="IPR058896">
    <property type="entry name" value="RNF6/12_N"/>
</dbReference>
<feature type="domain" description="E3 ubiquitin-protein ligase RNF6/12 N-terminal" evidence="2">
    <location>
        <begin position="15"/>
        <end position="72"/>
    </location>
</feature>
<dbReference type="Proteomes" id="UP000437017">
    <property type="component" value="Unassembled WGS sequence"/>
</dbReference>
<comment type="caution">
    <text evidence="3">The sequence shown here is derived from an EMBL/GenBank/DDBJ whole genome shotgun (WGS) entry which is preliminary data.</text>
</comment>
<sequence length="86" mass="10429">MVMVKKPQDQNHHENERRWQQERFHREAYYQFINDLNDEDYRLMRDHNLLGTAGEITSEELQQQLDGVKEQLASQPDLRNETSTRE</sequence>
<keyword evidence="4" id="KW-1185">Reference proteome</keyword>
<evidence type="ECO:0000313" key="3">
    <source>
        <dbReference type="EMBL" id="KAB0403270.1"/>
    </source>
</evidence>
<evidence type="ECO:0000313" key="4">
    <source>
        <dbReference type="Proteomes" id="UP000437017"/>
    </source>
</evidence>